<dbReference type="SUPFAM" id="SSF56059">
    <property type="entry name" value="Glutathione synthetase ATP-binding domain-like"/>
    <property type="match status" value="1"/>
</dbReference>
<protein>
    <submittedName>
        <fullName evidence="3">ATP-grasp domain-containing protein</fullName>
    </submittedName>
</protein>
<dbReference type="Gene3D" id="3.30.470.20">
    <property type="entry name" value="ATP-grasp fold, B domain"/>
    <property type="match status" value="1"/>
</dbReference>
<comment type="caution">
    <text evidence="3">The sequence shown here is derived from an EMBL/GenBank/DDBJ whole genome shotgun (WGS) entry which is preliminary data.</text>
</comment>
<dbReference type="AlphaFoldDB" id="A0ABD4TJN2"/>
<dbReference type="InterPro" id="IPR003806">
    <property type="entry name" value="ATP-grasp_PylC-type"/>
</dbReference>
<sequence length="294" mass="31791">MKVLLAEYTLHHDPELAPEGEAMLKTLKRSFEHLGYEVVSPGDGDFGNEIERLAPDCRYGLVIAPDHLLAEFTRRMEGSTHNVGTDSTNAAVCANKRLTGRLLAEHGIDVPQEVSSGMRVIKPIRGSGSVNVRIADEEPCEGEFGQEILTGDLLSVSVIGSRVVGDACSFYSGAPPFILAINRQMIGKNGSRIIYCGGETPVDHPRAEEIKEIAKKVLTTLGCQGYIGIDMIVGDRITVIDVNPRITTSMIGIAEVMEEEIADLLIKASEGVELEPVHLKGTVTFDTHGGITRQ</sequence>
<keyword evidence="1" id="KW-0067">ATP-binding</keyword>
<evidence type="ECO:0000313" key="3">
    <source>
        <dbReference type="EMBL" id="MCQ1538148.1"/>
    </source>
</evidence>
<evidence type="ECO:0000259" key="2">
    <source>
        <dbReference type="PROSITE" id="PS50975"/>
    </source>
</evidence>
<dbReference type="InterPro" id="IPR011761">
    <property type="entry name" value="ATP-grasp"/>
</dbReference>
<accession>A0ABD4TJN2</accession>
<dbReference type="PIRSF" id="PIRSF016766">
    <property type="entry name" value="UCP016766_ATPgrasp"/>
    <property type="match status" value="1"/>
</dbReference>
<dbReference type="EMBL" id="VOTZ01000006">
    <property type="protein sequence ID" value="MCQ1538148.1"/>
    <property type="molecule type" value="Genomic_DNA"/>
</dbReference>
<keyword evidence="1" id="KW-0547">Nucleotide-binding</keyword>
<dbReference type="Proteomes" id="UP001524383">
    <property type="component" value="Unassembled WGS sequence"/>
</dbReference>
<organism evidence="3 4">
    <name type="scientific">Methanocalculus taiwanensis</name>
    <dbReference type="NCBI Taxonomy" id="106207"/>
    <lineage>
        <taxon>Archaea</taxon>
        <taxon>Methanobacteriati</taxon>
        <taxon>Methanobacteriota</taxon>
        <taxon>Stenosarchaea group</taxon>
        <taxon>Methanomicrobia</taxon>
        <taxon>Methanomicrobiales</taxon>
        <taxon>Methanocalculaceae</taxon>
        <taxon>Methanocalculus</taxon>
    </lineage>
</organism>
<dbReference type="InterPro" id="IPR024710">
    <property type="entry name" value="MfnD"/>
</dbReference>
<gene>
    <name evidence="3" type="ORF">FTO68_03965</name>
</gene>
<dbReference type="Pfam" id="PF02655">
    <property type="entry name" value="ATP-grasp_3"/>
    <property type="match status" value="1"/>
</dbReference>
<reference evidence="3 4" key="1">
    <citation type="submission" date="2019-08" db="EMBL/GenBank/DDBJ databases">
        <authorList>
            <person name="Chen S.-C."/>
            <person name="Lai M.-C."/>
            <person name="You Y.-T."/>
        </authorList>
    </citation>
    <scope>NUCLEOTIDE SEQUENCE [LARGE SCALE GENOMIC DNA]</scope>
    <source>
        <strain evidence="3 4">P2F9704a</strain>
    </source>
</reference>
<dbReference type="RefSeq" id="WP_255332090.1">
    <property type="nucleotide sequence ID" value="NZ_VOTZ01000006.1"/>
</dbReference>
<dbReference type="GO" id="GO:0005524">
    <property type="term" value="F:ATP binding"/>
    <property type="evidence" value="ECO:0007669"/>
    <property type="project" value="UniProtKB-UniRule"/>
</dbReference>
<name>A0ABD4TJN2_9EURY</name>
<evidence type="ECO:0000313" key="4">
    <source>
        <dbReference type="Proteomes" id="UP001524383"/>
    </source>
</evidence>
<proteinExistence type="predicted"/>
<dbReference type="Gene3D" id="2.30.36.100">
    <property type="match status" value="1"/>
</dbReference>
<dbReference type="PROSITE" id="PS50975">
    <property type="entry name" value="ATP_GRASP"/>
    <property type="match status" value="1"/>
</dbReference>
<feature type="domain" description="ATP-grasp" evidence="2">
    <location>
        <begin position="77"/>
        <end position="270"/>
    </location>
</feature>
<evidence type="ECO:0000256" key="1">
    <source>
        <dbReference type="PROSITE-ProRule" id="PRU00409"/>
    </source>
</evidence>
<keyword evidence="4" id="KW-1185">Reference proteome</keyword>